<accession>A0ABV0YSJ3</accession>
<proteinExistence type="predicted"/>
<keyword evidence="2" id="KW-1185">Reference proteome</keyword>
<reference evidence="1 2" key="1">
    <citation type="submission" date="2021-06" db="EMBL/GenBank/DDBJ databases">
        <authorList>
            <person name="Palmer J.M."/>
        </authorList>
    </citation>
    <scope>NUCLEOTIDE SEQUENCE [LARGE SCALE GENOMIC DNA]</scope>
    <source>
        <strain evidence="1 2">AS_MEX2019</strain>
        <tissue evidence="1">Muscle</tissue>
    </source>
</reference>
<protein>
    <submittedName>
        <fullName evidence="1">Uncharacterized protein</fullName>
    </submittedName>
</protein>
<evidence type="ECO:0000313" key="1">
    <source>
        <dbReference type="EMBL" id="MEQ2296567.1"/>
    </source>
</evidence>
<dbReference type="Proteomes" id="UP001469553">
    <property type="component" value="Unassembled WGS sequence"/>
</dbReference>
<evidence type="ECO:0000313" key="2">
    <source>
        <dbReference type="Proteomes" id="UP001469553"/>
    </source>
</evidence>
<gene>
    <name evidence="1" type="ORF">AMECASPLE_026045</name>
</gene>
<name>A0ABV0YSJ3_9TELE</name>
<dbReference type="EMBL" id="JAHRIP010040242">
    <property type="protein sequence ID" value="MEQ2296567.1"/>
    <property type="molecule type" value="Genomic_DNA"/>
</dbReference>
<sequence length="121" mass="13434">MPLVLGYNVKDTEMSVHKKLAEQIRVGKGGIRVNHERADGEEGSFRVLHNTVTTAHLREAKYMSTYNLQPYPANCQLAVTSQTSGQTHLLTQQQLATFQLKYLLLHCACVAGGQGSSAWYK</sequence>
<organism evidence="1 2">
    <name type="scientific">Ameca splendens</name>
    <dbReference type="NCBI Taxonomy" id="208324"/>
    <lineage>
        <taxon>Eukaryota</taxon>
        <taxon>Metazoa</taxon>
        <taxon>Chordata</taxon>
        <taxon>Craniata</taxon>
        <taxon>Vertebrata</taxon>
        <taxon>Euteleostomi</taxon>
        <taxon>Actinopterygii</taxon>
        <taxon>Neopterygii</taxon>
        <taxon>Teleostei</taxon>
        <taxon>Neoteleostei</taxon>
        <taxon>Acanthomorphata</taxon>
        <taxon>Ovalentaria</taxon>
        <taxon>Atherinomorphae</taxon>
        <taxon>Cyprinodontiformes</taxon>
        <taxon>Goodeidae</taxon>
        <taxon>Ameca</taxon>
    </lineage>
</organism>
<comment type="caution">
    <text evidence="1">The sequence shown here is derived from an EMBL/GenBank/DDBJ whole genome shotgun (WGS) entry which is preliminary data.</text>
</comment>